<keyword evidence="2" id="KW-1185">Reference proteome</keyword>
<comment type="caution">
    <text evidence="1">The sequence shown here is derived from an EMBL/GenBank/DDBJ whole genome shotgun (WGS) entry which is preliminary data.</text>
</comment>
<evidence type="ECO:0000313" key="2">
    <source>
        <dbReference type="Proteomes" id="UP001549366"/>
    </source>
</evidence>
<name>A0ABV2SG00_9GAMM</name>
<reference evidence="1 2" key="1">
    <citation type="submission" date="2024-06" db="EMBL/GenBank/DDBJ databases">
        <title>Genomic Encyclopedia of Type Strains, Phase V (KMG-V): Genome sequencing to study the core and pangenomes of soil and plant-associated prokaryotes.</title>
        <authorList>
            <person name="Whitman W."/>
        </authorList>
    </citation>
    <scope>NUCLEOTIDE SEQUENCE [LARGE SCALE GENOMIC DNA]</scope>
    <source>
        <strain evidence="1 2">NE40</strain>
    </source>
</reference>
<evidence type="ECO:0000313" key="1">
    <source>
        <dbReference type="EMBL" id="MET4756700.1"/>
    </source>
</evidence>
<sequence>MGELDMMRSVSQDSIQGLLWSEPENASSDNDMEGAFSARKVVVGRDENRHFGLFDKVDSKSAGGALKKFGKIKTMKQIGVYLKELFKTKSFRQARIAVKDCRLSALNSAIEVSSKKLEDRKIEAFAAYCHINGTPDDETATPEQALERLSNMVESVNQQGIEPGFDDEAVQKYEQYLQARNEMDEMQAAKALLEASIIKLA</sequence>
<dbReference type="EMBL" id="JBEWTB010000002">
    <property type="protein sequence ID" value="MET4756700.1"/>
    <property type="molecule type" value="Genomic_DNA"/>
</dbReference>
<proteinExistence type="predicted"/>
<dbReference type="Proteomes" id="UP001549366">
    <property type="component" value="Unassembled WGS sequence"/>
</dbReference>
<protein>
    <submittedName>
        <fullName evidence="1">Uncharacterized protein</fullName>
    </submittedName>
</protein>
<organism evidence="1 2">
    <name type="scientific">Endozoicomonas lisbonensis</name>
    <dbReference type="NCBI Taxonomy" id="3120522"/>
    <lineage>
        <taxon>Bacteria</taxon>
        <taxon>Pseudomonadati</taxon>
        <taxon>Pseudomonadota</taxon>
        <taxon>Gammaproteobacteria</taxon>
        <taxon>Oceanospirillales</taxon>
        <taxon>Endozoicomonadaceae</taxon>
        <taxon>Endozoicomonas</taxon>
    </lineage>
</organism>
<accession>A0ABV2SG00</accession>
<gene>
    <name evidence="1" type="ORF">V5J35_001892</name>
</gene>